<accession>A0A484AR45</accession>
<gene>
    <name evidence="1" type="ORF">AWZ03_015517</name>
</gene>
<dbReference type="AlphaFoldDB" id="A0A484AR45"/>
<evidence type="ECO:0008006" key="3">
    <source>
        <dbReference type="Google" id="ProtNLM"/>
    </source>
</evidence>
<feature type="non-terminal residue" evidence="1">
    <location>
        <position position="79"/>
    </location>
</feature>
<dbReference type="EMBL" id="LSRL02013755">
    <property type="protein sequence ID" value="TDG38061.1"/>
    <property type="molecule type" value="Genomic_DNA"/>
</dbReference>
<sequence length="79" mass="8984">MRLIRSQFWIPKLKVLIKPVISSCKSCVVYRKRLQTLMMGDLPAERTTFSRPFTFVGVEFAGPFDVKNCTGRACLITKG</sequence>
<dbReference type="Proteomes" id="UP000295192">
    <property type="component" value="Unassembled WGS sequence"/>
</dbReference>
<dbReference type="PANTHER" id="PTHR47331">
    <property type="entry name" value="PHD-TYPE DOMAIN-CONTAINING PROTEIN"/>
    <property type="match status" value="1"/>
</dbReference>
<protein>
    <recommendedName>
        <fullName evidence="3">Integrase zinc-binding domain-containing protein</fullName>
    </recommendedName>
</protein>
<keyword evidence="2" id="KW-1185">Reference proteome</keyword>
<name>A0A484AR45_DRONA</name>
<proteinExistence type="predicted"/>
<evidence type="ECO:0000313" key="2">
    <source>
        <dbReference type="Proteomes" id="UP000295192"/>
    </source>
</evidence>
<organism evidence="1 2">
    <name type="scientific">Drosophila navojoa</name>
    <name type="common">Fruit fly</name>
    <dbReference type="NCBI Taxonomy" id="7232"/>
    <lineage>
        <taxon>Eukaryota</taxon>
        <taxon>Metazoa</taxon>
        <taxon>Ecdysozoa</taxon>
        <taxon>Arthropoda</taxon>
        <taxon>Hexapoda</taxon>
        <taxon>Insecta</taxon>
        <taxon>Pterygota</taxon>
        <taxon>Neoptera</taxon>
        <taxon>Endopterygota</taxon>
        <taxon>Diptera</taxon>
        <taxon>Brachycera</taxon>
        <taxon>Muscomorpha</taxon>
        <taxon>Ephydroidea</taxon>
        <taxon>Drosophilidae</taxon>
        <taxon>Drosophila</taxon>
    </lineage>
</organism>
<evidence type="ECO:0000313" key="1">
    <source>
        <dbReference type="EMBL" id="TDG38061.1"/>
    </source>
</evidence>
<comment type="caution">
    <text evidence="1">The sequence shown here is derived from an EMBL/GenBank/DDBJ whole genome shotgun (WGS) entry which is preliminary data.</text>
</comment>
<reference evidence="1 2" key="1">
    <citation type="journal article" date="2019" name="J. Hered.">
        <title>An Improved Genome Assembly for Drosophila navojoa, the Basal Species in the mojavensis Cluster.</title>
        <authorList>
            <person name="Vanderlinde T."/>
            <person name="Dupim E.G."/>
            <person name="Nazario-Yepiz N.O."/>
            <person name="Carvalho A.B."/>
        </authorList>
    </citation>
    <scope>NUCLEOTIDE SEQUENCE [LARGE SCALE GENOMIC DNA]</scope>
    <source>
        <strain evidence="1">Navoj_Jal97</strain>
        <tissue evidence="1">Whole organism</tissue>
    </source>
</reference>